<dbReference type="InterPro" id="IPR037997">
    <property type="entry name" value="Dgk1-like"/>
</dbReference>
<dbReference type="PANTHER" id="PTHR31303">
    <property type="entry name" value="CTP-DEPENDENT DIACYLGLYCEROL KINASE 1"/>
    <property type="match status" value="1"/>
</dbReference>
<accession>A0ABR3G1W8</accession>
<sequence length="411" mass="44416">MPVTVIENKPTIQPSYIGSHDLPPPPPRRKASQHPTMGSRTLSQRSTSSAKTQSSASPVPTSPPTFKRRRSLSAEPGGVQSITRKVIKKLEELSGHPDEVEGEDNESDRSDDKDVEGEEREEVVNELLTESIGGVHGTGSVSSAKVVVVGPSASVPKKVDWEIPRKVLHSSIGFFTIYLYVSQGNPNAVVLVLWSALAVIAPADFLRLRFPKFERLYEKCLGFLMRESEKHTTNGVTWYIIGVNFALMFYPLDVATVAILILSWADTAASTIGRLWGYLTPRLPTHIPLIPFSPVRLPLAPRKSLAGFLAAFATGSAIAAGFWGWMAPMRTNKDDITWWFDGGVSGGQPGYSFGGWIGLALISVCAGMISAVAEALDLGSLDDNLTLPIISGGCLFGLFKLLGVASSWLQV</sequence>
<feature type="transmembrane region" description="Helical" evidence="2">
    <location>
        <begin position="189"/>
        <end position="210"/>
    </location>
</feature>
<proteinExistence type="predicted"/>
<keyword evidence="2" id="KW-1133">Transmembrane helix</keyword>
<keyword evidence="2" id="KW-0472">Membrane</keyword>
<keyword evidence="2" id="KW-0812">Transmembrane</keyword>
<protein>
    <submittedName>
        <fullName evidence="3">Diacylglycerol kinase</fullName>
        <ecNumber evidence="3">2.7.1.174</ecNumber>
    </submittedName>
</protein>
<feature type="compositionally biased region" description="Polar residues" evidence="1">
    <location>
        <begin position="33"/>
        <end position="42"/>
    </location>
</feature>
<feature type="transmembrane region" description="Helical" evidence="2">
    <location>
        <begin position="167"/>
        <end position="183"/>
    </location>
</feature>
<evidence type="ECO:0000256" key="2">
    <source>
        <dbReference type="SAM" id="Phobius"/>
    </source>
</evidence>
<feature type="transmembrane region" description="Helical" evidence="2">
    <location>
        <begin position="305"/>
        <end position="325"/>
    </location>
</feature>
<feature type="region of interest" description="Disordered" evidence="1">
    <location>
        <begin position="1"/>
        <end position="120"/>
    </location>
</feature>
<organism evidence="3 4">
    <name type="scientific">Marasmius crinis-equi</name>
    <dbReference type="NCBI Taxonomy" id="585013"/>
    <lineage>
        <taxon>Eukaryota</taxon>
        <taxon>Fungi</taxon>
        <taxon>Dikarya</taxon>
        <taxon>Basidiomycota</taxon>
        <taxon>Agaricomycotina</taxon>
        <taxon>Agaricomycetes</taxon>
        <taxon>Agaricomycetidae</taxon>
        <taxon>Agaricales</taxon>
        <taxon>Marasmiineae</taxon>
        <taxon>Marasmiaceae</taxon>
        <taxon>Marasmius</taxon>
    </lineage>
</organism>
<keyword evidence="3" id="KW-0808">Transferase</keyword>
<keyword evidence="3" id="KW-0418">Kinase</keyword>
<dbReference type="PANTHER" id="PTHR31303:SF1">
    <property type="entry name" value="CTP-DEPENDENT DIACYLGLYCEROL KINASE 1"/>
    <property type="match status" value="1"/>
</dbReference>
<feature type="transmembrane region" description="Helical" evidence="2">
    <location>
        <begin position="385"/>
        <end position="409"/>
    </location>
</feature>
<evidence type="ECO:0000256" key="1">
    <source>
        <dbReference type="SAM" id="MobiDB-lite"/>
    </source>
</evidence>
<dbReference type="GO" id="GO:0141035">
    <property type="term" value="F:CTP-dependent diacylglycerol kinase activity"/>
    <property type="evidence" value="ECO:0007669"/>
    <property type="project" value="UniProtKB-EC"/>
</dbReference>
<dbReference type="EMBL" id="JBAHYK010000006">
    <property type="protein sequence ID" value="KAL0581661.1"/>
    <property type="molecule type" value="Genomic_DNA"/>
</dbReference>
<dbReference type="Proteomes" id="UP001465976">
    <property type="component" value="Unassembled WGS sequence"/>
</dbReference>
<feature type="transmembrane region" description="Helical" evidence="2">
    <location>
        <begin position="353"/>
        <end position="373"/>
    </location>
</feature>
<evidence type="ECO:0000313" key="3">
    <source>
        <dbReference type="EMBL" id="KAL0581661.1"/>
    </source>
</evidence>
<gene>
    <name evidence="3" type="primary">DGK1</name>
    <name evidence="3" type="ORF">V5O48_000362</name>
</gene>
<reference evidence="3 4" key="1">
    <citation type="submission" date="2024-02" db="EMBL/GenBank/DDBJ databases">
        <title>A draft genome for the cacao thread blight pathogen Marasmius crinis-equi.</title>
        <authorList>
            <person name="Cohen S.P."/>
            <person name="Baruah I.K."/>
            <person name="Amoako-Attah I."/>
            <person name="Bukari Y."/>
            <person name="Meinhardt L.W."/>
            <person name="Bailey B.A."/>
        </authorList>
    </citation>
    <scope>NUCLEOTIDE SEQUENCE [LARGE SCALE GENOMIC DNA]</scope>
    <source>
        <strain evidence="3 4">GH-76</strain>
    </source>
</reference>
<keyword evidence="4" id="KW-1185">Reference proteome</keyword>
<feature type="compositionally biased region" description="Low complexity" evidence="1">
    <location>
        <begin position="43"/>
        <end position="59"/>
    </location>
</feature>
<dbReference type="EC" id="2.7.1.174" evidence="3"/>
<name>A0ABR3G1W8_9AGAR</name>
<feature type="compositionally biased region" description="Basic and acidic residues" evidence="1">
    <location>
        <begin position="88"/>
        <end position="99"/>
    </location>
</feature>
<comment type="caution">
    <text evidence="3">The sequence shown here is derived from an EMBL/GenBank/DDBJ whole genome shotgun (WGS) entry which is preliminary data.</text>
</comment>
<evidence type="ECO:0000313" key="4">
    <source>
        <dbReference type="Proteomes" id="UP001465976"/>
    </source>
</evidence>